<dbReference type="EMBL" id="BMHL01000001">
    <property type="protein sequence ID" value="GGC21957.1"/>
    <property type="molecule type" value="Genomic_DNA"/>
</dbReference>
<evidence type="ECO:0000313" key="2">
    <source>
        <dbReference type="EMBL" id="GGC21957.1"/>
    </source>
</evidence>
<accession>A0ABQ1LD18</accession>
<organism evidence="2 3">
    <name type="scientific">Paraburkholderia caffeinilytica</name>
    <dbReference type="NCBI Taxonomy" id="1761016"/>
    <lineage>
        <taxon>Bacteria</taxon>
        <taxon>Pseudomonadati</taxon>
        <taxon>Pseudomonadota</taxon>
        <taxon>Betaproteobacteria</taxon>
        <taxon>Burkholderiales</taxon>
        <taxon>Burkholderiaceae</taxon>
        <taxon>Paraburkholderia</taxon>
    </lineage>
</organism>
<protein>
    <submittedName>
        <fullName evidence="2">Uncharacterized protein</fullName>
    </submittedName>
</protein>
<reference evidence="3" key="1">
    <citation type="journal article" date="2019" name="Int. J. Syst. Evol. Microbiol.">
        <title>The Global Catalogue of Microorganisms (GCM) 10K type strain sequencing project: providing services to taxonomists for standard genome sequencing and annotation.</title>
        <authorList>
            <consortium name="The Broad Institute Genomics Platform"/>
            <consortium name="The Broad Institute Genome Sequencing Center for Infectious Disease"/>
            <person name="Wu L."/>
            <person name="Ma J."/>
        </authorList>
    </citation>
    <scope>NUCLEOTIDE SEQUENCE [LARGE SCALE GENOMIC DNA]</scope>
    <source>
        <strain evidence="3">CGMCC 1.15103</strain>
    </source>
</reference>
<gene>
    <name evidence="2" type="ORF">GCM10011400_05420</name>
</gene>
<keyword evidence="3" id="KW-1185">Reference proteome</keyword>
<evidence type="ECO:0000256" key="1">
    <source>
        <dbReference type="SAM" id="MobiDB-lite"/>
    </source>
</evidence>
<feature type="region of interest" description="Disordered" evidence="1">
    <location>
        <begin position="32"/>
        <end position="65"/>
    </location>
</feature>
<name>A0ABQ1LD18_9BURK</name>
<evidence type="ECO:0000313" key="3">
    <source>
        <dbReference type="Proteomes" id="UP000602004"/>
    </source>
</evidence>
<dbReference type="Proteomes" id="UP000602004">
    <property type="component" value="Unassembled WGS sequence"/>
</dbReference>
<proteinExistence type="predicted"/>
<comment type="caution">
    <text evidence="2">The sequence shown here is derived from an EMBL/GenBank/DDBJ whole genome shotgun (WGS) entry which is preliminary data.</text>
</comment>
<sequence length="65" mass="6569">MQAAVHREVSKAAGITALKAGLNRVAAADLRAEEGTAEAEATGPRISAADRVDASGDEGQAPRLV</sequence>